<evidence type="ECO:0000256" key="1">
    <source>
        <dbReference type="SAM" id="SignalP"/>
    </source>
</evidence>
<dbReference type="Proteomes" id="UP000182983">
    <property type="component" value="Unassembled WGS sequence"/>
</dbReference>
<gene>
    <name evidence="2" type="ORF">SAMN04244559_00484</name>
</gene>
<name>A0A1H6GZN8_MAGFU</name>
<accession>A0A1H6GZN8</accession>
<dbReference type="RefSeq" id="WP_074765206.1">
    <property type="nucleotide sequence ID" value="NZ_FNWO01000002.1"/>
</dbReference>
<evidence type="ECO:0000313" key="2">
    <source>
        <dbReference type="EMBL" id="SEH27293.1"/>
    </source>
</evidence>
<keyword evidence="3" id="KW-1185">Reference proteome</keyword>
<feature type="signal peptide" evidence="1">
    <location>
        <begin position="1"/>
        <end position="20"/>
    </location>
</feature>
<reference evidence="3" key="1">
    <citation type="submission" date="2016-10" db="EMBL/GenBank/DDBJ databases">
        <authorList>
            <person name="Varghese N."/>
            <person name="Submissions S."/>
        </authorList>
    </citation>
    <scope>NUCLEOTIDE SEQUENCE [LARGE SCALE GENOMIC DNA]</scope>
    <source>
        <strain evidence="3">DSM 13234</strain>
    </source>
</reference>
<evidence type="ECO:0000313" key="3">
    <source>
        <dbReference type="Proteomes" id="UP000182983"/>
    </source>
</evidence>
<proteinExistence type="predicted"/>
<feature type="chain" id="PRO_5010231113" evidence="1">
    <location>
        <begin position="21"/>
        <end position="207"/>
    </location>
</feature>
<protein>
    <submittedName>
        <fullName evidence="2">Uncharacterized protein</fullName>
    </submittedName>
</protein>
<dbReference type="AlphaFoldDB" id="A0A1H6GZN8"/>
<sequence length="207" mass="21345">MRQSLVLTLLSLLCAAPALAQTAPGLDPALVRDQTSRLAAAVLGQICLINIGDSAGTLASAAPGGEFGFIDVPADVSAALLGERSGSVRVLRRAGLGAITLVVTQDGQCSVLAEFADPAALRRYLVAMVERGGLKDGGLLQPLDSRETEGMTLTDYALNPTGWFAKILAKRFGGDGSAPVAMMTLVSPPGRSAMEAVLSVRLVRDGK</sequence>
<organism evidence="2 3">
    <name type="scientific">Magnetospirillum fulvum</name>
    <name type="common">Rhodospirillum fulvum</name>
    <dbReference type="NCBI Taxonomy" id="1082"/>
    <lineage>
        <taxon>Bacteria</taxon>
        <taxon>Pseudomonadati</taxon>
        <taxon>Pseudomonadota</taxon>
        <taxon>Alphaproteobacteria</taxon>
        <taxon>Rhodospirillales</taxon>
        <taxon>Rhodospirillaceae</taxon>
        <taxon>Magnetospirillum</taxon>
    </lineage>
</organism>
<keyword evidence="1" id="KW-0732">Signal</keyword>
<dbReference type="EMBL" id="FNWO01000002">
    <property type="protein sequence ID" value="SEH27293.1"/>
    <property type="molecule type" value="Genomic_DNA"/>
</dbReference>
<dbReference type="OrthoDB" id="7349395at2"/>